<comment type="caution">
    <text evidence="2">The sequence shown here is derived from an EMBL/GenBank/DDBJ whole genome shotgun (WGS) entry which is preliminary data.</text>
</comment>
<dbReference type="Proteomes" id="UP000730618">
    <property type="component" value="Unassembled WGS sequence"/>
</dbReference>
<dbReference type="EMBL" id="CAJVCE010000001">
    <property type="protein sequence ID" value="CAG7617418.1"/>
    <property type="molecule type" value="Genomic_DNA"/>
</dbReference>
<gene>
    <name evidence="2" type="ORF">PAECIP111802_00406</name>
</gene>
<dbReference type="Pfam" id="PF12708">
    <property type="entry name" value="Pect-lyase_RHGA_epim"/>
    <property type="match status" value="1"/>
</dbReference>
<keyword evidence="3" id="KW-1185">Reference proteome</keyword>
<feature type="domain" description="Rhamnogalacturonase A/B/Epimerase-like pectate lyase" evidence="1">
    <location>
        <begin position="77"/>
        <end position="131"/>
    </location>
</feature>
<reference evidence="2 3" key="1">
    <citation type="submission" date="2021-06" db="EMBL/GenBank/DDBJ databases">
        <authorList>
            <person name="Criscuolo A."/>
        </authorList>
    </citation>
    <scope>NUCLEOTIDE SEQUENCE [LARGE SCALE GENOMIC DNA]</scope>
    <source>
        <strain evidence="3">CIP 111802</strain>
    </source>
</reference>
<dbReference type="RefSeq" id="WP_218096772.1">
    <property type="nucleotide sequence ID" value="NZ_CAJVCE010000001.1"/>
</dbReference>
<evidence type="ECO:0000313" key="3">
    <source>
        <dbReference type="Proteomes" id="UP000730618"/>
    </source>
</evidence>
<accession>A0ABM8VAU0</accession>
<sequence>MTNDSRELEQEAVSHRLWSRRKLLASLGMLGAYVAASGAGSAQAVTVADAVYTPENPPPHPHKGQNESWIDITRPPYNARPGGEFDNSAIFQAAIDDAANDGAKIYVPAGDYLLASGFAINKDHVTIEGTGRLILGRHIELLGNGFYCSGLRFKALNTTSSIRGLFAATAQLERVIERITVENCEFEHFFYATHFRGTDQFPVKDIVVTNCKSVAPVGTNAGHFQNVCTMNTYYSGNSCYNGQNATSYNFFGGNGKIKIIGNYDFNNLYGSCEIENSPGAEVLIASNNFEKQLWIDDSSNVVIDGNMIKQRIFITVQDNDCENVIISNNITDRIYVDKFGTYRNGNIKNLGIWNNELTGPGSWGIFIRGTQATSCRIADNRIASGFTSGSIGIVRGSALDLDICGNDVNGAIIFSGSGGTVRVYDNKHYTLSGHNDASSLERLFQSSGNALNVTDVKFVQSQSMVAAAGAAGSVAFALNPLAADSGKVTKLTFTVCVKGVTQLFDAAEQSVIVSNSAGETRTSAGTLNRVSMGPETLFLTAYHWNAEKSELVVSVSNQSAGSMSVSISLMEYAAVKAPT</sequence>
<dbReference type="InterPro" id="IPR024535">
    <property type="entry name" value="RHGA/B-epi-like_pectate_lyase"/>
</dbReference>
<dbReference type="InterPro" id="IPR006311">
    <property type="entry name" value="TAT_signal"/>
</dbReference>
<dbReference type="PROSITE" id="PS51318">
    <property type="entry name" value="TAT"/>
    <property type="match status" value="1"/>
</dbReference>
<name>A0ABM8VAU0_9BACL</name>
<proteinExistence type="predicted"/>
<evidence type="ECO:0000259" key="1">
    <source>
        <dbReference type="Pfam" id="PF12708"/>
    </source>
</evidence>
<protein>
    <recommendedName>
        <fullName evidence="1">Rhamnogalacturonase A/B/Epimerase-like pectate lyase domain-containing protein</fullName>
    </recommendedName>
</protein>
<organism evidence="2 3">
    <name type="scientific">Paenibacillus allorhizosphaerae</name>
    <dbReference type="NCBI Taxonomy" id="2849866"/>
    <lineage>
        <taxon>Bacteria</taxon>
        <taxon>Bacillati</taxon>
        <taxon>Bacillota</taxon>
        <taxon>Bacilli</taxon>
        <taxon>Bacillales</taxon>
        <taxon>Paenibacillaceae</taxon>
        <taxon>Paenibacillus</taxon>
    </lineage>
</organism>
<evidence type="ECO:0000313" key="2">
    <source>
        <dbReference type="EMBL" id="CAG7617418.1"/>
    </source>
</evidence>